<keyword evidence="3 5" id="KW-1133">Transmembrane helix</keyword>
<dbReference type="GO" id="GO:0016020">
    <property type="term" value="C:membrane"/>
    <property type="evidence" value="ECO:0007669"/>
    <property type="project" value="UniProtKB-SubCell"/>
</dbReference>
<dbReference type="EMBL" id="FWFS01000005">
    <property type="protein sequence ID" value="SLN41891.1"/>
    <property type="molecule type" value="Genomic_DNA"/>
</dbReference>
<dbReference type="PANTHER" id="PTHR32322">
    <property type="entry name" value="INNER MEMBRANE TRANSPORTER"/>
    <property type="match status" value="1"/>
</dbReference>
<dbReference type="InterPro" id="IPR000620">
    <property type="entry name" value="EamA_dom"/>
</dbReference>
<organism evidence="7 8">
    <name type="scientific">Aquimixticola soesokkakensis</name>
    <dbReference type="NCBI Taxonomy" id="1519096"/>
    <lineage>
        <taxon>Bacteria</taxon>
        <taxon>Pseudomonadati</taxon>
        <taxon>Pseudomonadota</taxon>
        <taxon>Alphaproteobacteria</taxon>
        <taxon>Rhodobacterales</taxon>
        <taxon>Paracoccaceae</taxon>
        <taxon>Aquimixticola</taxon>
    </lineage>
</organism>
<dbReference type="SUPFAM" id="SSF103481">
    <property type="entry name" value="Multidrug resistance efflux transporter EmrE"/>
    <property type="match status" value="2"/>
</dbReference>
<dbReference type="Pfam" id="PF00892">
    <property type="entry name" value="EamA"/>
    <property type="match status" value="2"/>
</dbReference>
<dbReference type="Gene3D" id="1.10.3730.20">
    <property type="match status" value="1"/>
</dbReference>
<feature type="transmembrane region" description="Helical" evidence="5">
    <location>
        <begin position="87"/>
        <end position="108"/>
    </location>
</feature>
<dbReference type="AlphaFoldDB" id="A0A1Y5SIW5"/>
<dbReference type="InterPro" id="IPR037185">
    <property type="entry name" value="EmrE-like"/>
</dbReference>
<feature type="domain" description="EamA" evidence="6">
    <location>
        <begin position="33"/>
        <end position="159"/>
    </location>
</feature>
<keyword evidence="4 5" id="KW-0472">Membrane</keyword>
<evidence type="ECO:0000256" key="3">
    <source>
        <dbReference type="ARBA" id="ARBA00022989"/>
    </source>
</evidence>
<feature type="transmembrane region" description="Helical" evidence="5">
    <location>
        <begin position="114"/>
        <end position="136"/>
    </location>
</feature>
<feature type="transmembrane region" description="Helical" evidence="5">
    <location>
        <begin position="291"/>
        <end position="312"/>
    </location>
</feature>
<feature type="transmembrane region" description="Helical" evidence="5">
    <location>
        <begin position="203"/>
        <end position="221"/>
    </location>
</feature>
<feature type="transmembrane region" description="Helical" evidence="5">
    <location>
        <begin position="266"/>
        <end position="285"/>
    </location>
</feature>
<evidence type="ECO:0000313" key="8">
    <source>
        <dbReference type="Proteomes" id="UP000193862"/>
    </source>
</evidence>
<dbReference type="PANTHER" id="PTHR32322:SF9">
    <property type="entry name" value="AMINO-ACID METABOLITE EFFLUX PUMP-RELATED"/>
    <property type="match status" value="1"/>
</dbReference>
<evidence type="ECO:0000256" key="1">
    <source>
        <dbReference type="ARBA" id="ARBA00004141"/>
    </source>
</evidence>
<evidence type="ECO:0000313" key="7">
    <source>
        <dbReference type="EMBL" id="SLN41891.1"/>
    </source>
</evidence>
<gene>
    <name evidence="7" type="ORF">AQS8620_01649</name>
</gene>
<dbReference type="InterPro" id="IPR050638">
    <property type="entry name" value="AA-Vitamin_Transporters"/>
</dbReference>
<accession>A0A1Y5SIW5</accession>
<dbReference type="RefSeq" id="WP_234990421.1">
    <property type="nucleotide sequence ID" value="NZ_FWFS01000005.1"/>
</dbReference>
<feature type="domain" description="EamA" evidence="6">
    <location>
        <begin position="175"/>
        <end position="307"/>
    </location>
</feature>
<feature type="transmembrane region" description="Helical" evidence="5">
    <location>
        <begin position="59"/>
        <end position="75"/>
    </location>
</feature>
<evidence type="ECO:0000259" key="6">
    <source>
        <dbReference type="Pfam" id="PF00892"/>
    </source>
</evidence>
<evidence type="ECO:0000256" key="4">
    <source>
        <dbReference type="ARBA" id="ARBA00023136"/>
    </source>
</evidence>
<feature type="transmembrane region" description="Helical" evidence="5">
    <location>
        <begin position="172"/>
        <end position="191"/>
    </location>
</feature>
<keyword evidence="8" id="KW-1185">Reference proteome</keyword>
<reference evidence="7 8" key="1">
    <citation type="submission" date="2017-03" db="EMBL/GenBank/DDBJ databases">
        <authorList>
            <person name="Afonso C.L."/>
            <person name="Miller P.J."/>
            <person name="Scott M.A."/>
            <person name="Spackman E."/>
            <person name="Goraichik I."/>
            <person name="Dimitrov K.M."/>
            <person name="Suarez D.L."/>
            <person name="Swayne D.E."/>
        </authorList>
    </citation>
    <scope>NUCLEOTIDE SEQUENCE [LARGE SCALE GENOMIC DNA]</scope>
    <source>
        <strain evidence="7 8">CECT 8620</strain>
    </source>
</reference>
<feature type="transmembrane region" description="Helical" evidence="5">
    <location>
        <begin position="148"/>
        <end position="166"/>
    </location>
</feature>
<evidence type="ECO:0000256" key="2">
    <source>
        <dbReference type="ARBA" id="ARBA00022692"/>
    </source>
</evidence>
<evidence type="ECO:0000256" key="5">
    <source>
        <dbReference type="SAM" id="Phobius"/>
    </source>
</evidence>
<sequence>MQAPTPMPPAKRSPRPAVAQKAIPPAAWLGLGLLALMWGGSFPATSVLAAKLPALTIAAFRITFGACFLWIWTLSRGKPLPRDWRLWALFIGIGAVNNVTPFFLISWGQQHIPAGLAAILNASTAVFGVIVAAIAFRDERLTPRKVTGVLLGLAGVATVIGLKALTHFDLTSLAQLSLIGAALAYAVGGALSRRFLTDIAPEVAAAGMLSGAACVALPLALLREGIPDISLTLPVVLAGSYLSIIATGVAYLGYYRVLKLAGSGNTTLVTLLVAPVSILLGTVFFGDVLPLDAYAGLALIAAGLIVIDGRLVRALTSARKSPAQPSAQPPA</sequence>
<dbReference type="Proteomes" id="UP000193862">
    <property type="component" value="Unassembled WGS sequence"/>
</dbReference>
<keyword evidence="2 5" id="KW-0812">Transmembrane</keyword>
<proteinExistence type="predicted"/>
<feature type="transmembrane region" description="Helical" evidence="5">
    <location>
        <begin position="233"/>
        <end position="254"/>
    </location>
</feature>
<protein>
    <submittedName>
        <fullName evidence="7">Putative DMT superfamily transporter inner membrane protein</fullName>
    </submittedName>
</protein>
<name>A0A1Y5SIW5_9RHOB</name>
<comment type="subcellular location">
    <subcellularLocation>
        <location evidence="1">Membrane</location>
        <topology evidence="1">Multi-pass membrane protein</topology>
    </subcellularLocation>
</comment>